<organism evidence="3 4">
    <name type="scientific">Apiospora marii</name>
    <dbReference type="NCBI Taxonomy" id="335849"/>
    <lineage>
        <taxon>Eukaryota</taxon>
        <taxon>Fungi</taxon>
        <taxon>Dikarya</taxon>
        <taxon>Ascomycota</taxon>
        <taxon>Pezizomycotina</taxon>
        <taxon>Sordariomycetes</taxon>
        <taxon>Xylariomycetidae</taxon>
        <taxon>Amphisphaeriales</taxon>
        <taxon>Apiosporaceae</taxon>
        <taxon>Apiospora</taxon>
    </lineage>
</organism>
<evidence type="ECO:0000313" key="3">
    <source>
        <dbReference type="EMBL" id="KAK8040681.1"/>
    </source>
</evidence>
<dbReference type="EMBL" id="JAQQWI010000001">
    <property type="protein sequence ID" value="KAK8040681.1"/>
    <property type="molecule type" value="Genomic_DNA"/>
</dbReference>
<keyword evidence="1" id="KW-0472">Membrane</keyword>
<dbReference type="Proteomes" id="UP001396898">
    <property type="component" value="Unassembled WGS sequence"/>
</dbReference>
<sequence>MGGNKLDEDAAYSFNLKPWNNKPHTTAVAAATTSNSGSSRRASPLPSNASRLTSLPMELQLEILSYVDLRGLIQLRRTSRLYRSVITRDYLVRRFAADSNGNGNGPLKYCCSQCLTMPPVEFLLLALNHSGEGSGSGSNNAMSLSSETLCHRCWRPRLGPPSDERRGGGDPHSIDGQWPLAICPFCGWPMAGSRSHHPGCYTRRFCLLVVWFVLGLAQFAVGVFGAVASWSVYEDDPRIKIPSSVSTSFLLFPWGIYNSNAQWECDPYFLVCDSFPKTSLVVYIVNFIFRFLNTVGYAMLAYDYDFRNLFLPDLPVGKKSLYAFAACLVWWAVVA</sequence>
<proteinExistence type="predicted"/>
<name>A0ABR1T272_9PEZI</name>
<reference evidence="3 4" key="1">
    <citation type="submission" date="2023-01" db="EMBL/GenBank/DDBJ databases">
        <title>Analysis of 21 Apiospora genomes using comparative genomics revels a genus with tremendous synthesis potential of carbohydrate active enzymes and secondary metabolites.</title>
        <authorList>
            <person name="Sorensen T."/>
        </authorList>
    </citation>
    <scope>NUCLEOTIDE SEQUENCE [LARGE SCALE GENOMIC DNA]</scope>
    <source>
        <strain evidence="3 4">CBS 20057</strain>
    </source>
</reference>
<dbReference type="Pfam" id="PF12937">
    <property type="entry name" value="F-box-like"/>
    <property type="match status" value="1"/>
</dbReference>
<dbReference type="InterPro" id="IPR001810">
    <property type="entry name" value="F-box_dom"/>
</dbReference>
<protein>
    <recommendedName>
        <fullName evidence="2">F-box domain-containing protein</fullName>
    </recommendedName>
</protein>
<keyword evidence="1" id="KW-1133">Transmembrane helix</keyword>
<keyword evidence="4" id="KW-1185">Reference proteome</keyword>
<comment type="caution">
    <text evidence="3">The sequence shown here is derived from an EMBL/GenBank/DDBJ whole genome shotgun (WGS) entry which is preliminary data.</text>
</comment>
<dbReference type="PROSITE" id="PS50181">
    <property type="entry name" value="FBOX"/>
    <property type="match status" value="1"/>
</dbReference>
<dbReference type="SUPFAM" id="SSF81383">
    <property type="entry name" value="F-box domain"/>
    <property type="match status" value="1"/>
</dbReference>
<dbReference type="SMART" id="SM00256">
    <property type="entry name" value="FBOX"/>
    <property type="match status" value="1"/>
</dbReference>
<dbReference type="InterPro" id="IPR036047">
    <property type="entry name" value="F-box-like_dom_sf"/>
</dbReference>
<evidence type="ECO:0000259" key="2">
    <source>
        <dbReference type="PROSITE" id="PS50181"/>
    </source>
</evidence>
<feature type="domain" description="F-box" evidence="2">
    <location>
        <begin position="49"/>
        <end position="95"/>
    </location>
</feature>
<evidence type="ECO:0000256" key="1">
    <source>
        <dbReference type="SAM" id="Phobius"/>
    </source>
</evidence>
<evidence type="ECO:0000313" key="4">
    <source>
        <dbReference type="Proteomes" id="UP001396898"/>
    </source>
</evidence>
<accession>A0ABR1T272</accession>
<gene>
    <name evidence="3" type="ORF">PG991_000469</name>
</gene>
<feature type="transmembrane region" description="Helical" evidence="1">
    <location>
        <begin position="205"/>
        <end position="233"/>
    </location>
</feature>
<keyword evidence="1" id="KW-0812">Transmembrane</keyword>
<dbReference type="Gene3D" id="1.20.1280.50">
    <property type="match status" value="1"/>
</dbReference>
<feature type="transmembrane region" description="Helical" evidence="1">
    <location>
        <begin position="280"/>
        <end position="304"/>
    </location>
</feature>
<dbReference type="CDD" id="cd09917">
    <property type="entry name" value="F-box_SF"/>
    <property type="match status" value="1"/>
</dbReference>